<dbReference type="VEuPathDB" id="FungiDB:HpaG802669"/>
<dbReference type="InParanoid" id="M4B8R2"/>
<dbReference type="EMBL" id="JH597989">
    <property type="status" value="NOT_ANNOTATED_CDS"/>
    <property type="molecule type" value="Genomic_DNA"/>
</dbReference>
<protein>
    <submittedName>
        <fullName evidence="1">Uncharacterized protein</fullName>
    </submittedName>
</protein>
<dbReference type="AlphaFoldDB" id="M4B8R2"/>
<keyword evidence="2" id="KW-1185">Reference proteome</keyword>
<dbReference type="EnsemblProtists" id="HpaT802669">
    <property type="protein sequence ID" value="HpaP802669"/>
    <property type="gene ID" value="HpaG802669"/>
</dbReference>
<name>M4B8R2_HYAAE</name>
<dbReference type="HOGENOM" id="CLU_2836668_0_0_1"/>
<evidence type="ECO:0000313" key="1">
    <source>
        <dbReference type="EnsemblProtists" id="HpaP802669"/>
    </source>
</evidence>
<reference evidence="1" key="2">
    <citation type="submission" date="2015-06" db="UniProtKB">
        <authorList>
            <consortium name="EnsemblProtists"/>
        </authorList>
    </citation>
    <scope>IDENTIFICATION</scope>
    <source>
        <strain evidence="1">Emoy2</strain>
    </source>
</reference>
<dbReference type="Proteomes" id="UP000011713">
    <property type="component" value="Unassembled WGS sequence"/>
</dbReference>
<accession>M4B8R2</accession>
<proteinExistence type="predicted"/>
<organism evidence="1 2">
    <name type="scientific">Hyaloperonospora arabidopsidis (strain Emoy2)</name>
    <name type="common">Downy mildew agent</name>
    <name type="synonym">Peronospora arabidopsidis</name>
    <dbReference type="NCBI Taxonomy" id="559515"/>
    <lineage>
        <taxon>Eukaryota</taxon>
        <taxon>Sar</taxon>
        <taxon>Stramenopiles</taxon>
        <taxon>Oomycota</taxon>
        <taxon>Peronosporomycetes</taxon>
        <taxon>Peronosporales</taxon>
        <taxon>Peronosporaceae</taxon>
        <taxon>Hyaloperonospora</taxon>
    </lineage>
</organism>
<sequence>MMFELAEFSSASDVVKSDMKIGMWVVGHWIDAHSTWDTVQISVERSEPCDEAVRNIQRRGVIWDGP</sequence>
<reference evidence="2" key="1">
    <citation type="journal article" date="2010" name="Science">
        <title>Signatures of adaptation to obligate biotrophy in the Hyaloperonospora arabidopsidis genome.</title>
        <authorList>
            <person name="Baxter L."/>
            <person name="Tripathy S."/>
            <person name="Ishaque N."/>
            <person name="Boot N."/>
            <person name="Cabral A."/>
            <person name="Kemen E."/>
            <person name="Thines M."/>
            <person name="Ah-Fong A."/>
            <person name="Anderson R."/>
            <person name="Badejoko W."/>
            <person name="Bittner-Eddy P."/>
            <person name="Boore J.L."/>
            <person name="Chibucos M.C."/>
            <person name="Coates M."/>
            <person name="Dehal P."/>
            <person name="Delehaunty K."/>
            <person name="Dong S."/>
            <person name="Downton P."/>
            <person name="Dumas B."/>
            <person name="Fabro G."/>
            <person name="Fronick C."/>
            <person name="Fuerstenberg S.I."/>
            <person name="Fulton L."/>
            <person name="Gaulin E."/>
            <person name="Govers F."/>
            <person name="Hughes L."/>
            <person name="Humphray S."/>
            <person name="Jiang R.H."/>
            <person name="Judelson H."/>
            <person name="Kamoun S."/>
            <person name="Kyung K."/>
            <person name="Meijer H."/>
            <person name="Minx P."/>
            <person name="Morris P."/>
            <person name="Nelson J."/>
            <person name="Phuntumart V."/>
            <person name="Qutob D."/>
            <person name="Rehmany A."/>
            <person name="Rougon-Cardoso A."/>
            <person name="Ryden P."/>
            <person name="Torto-Alalibo T."/>
            <person name="Studholme D."/>
            <person name="Wang Y."/>
            <person name="Win J."/>
            <person name="Wood J."/>
            <person name="Clifton S.W."/>
            <person name="Rogers J."/>
            <person name="Van den Ackerveken G."/>
            <person name="Jones J.D."/>
            <person name="McDowell J.M."/>
            <person name="Beynon J."/>
            <person name="Tyler B.M."/>
        </authorList>
    </citation>
    <scope>NUCLEOTIDE SEQUENCE [LARGE SCALE GENOMIC DNA]</scope>
    <source>
        <strain evidence="2">Emoy2</strain>
    </source>
</reference>
<evidence type="ECO:0000313" key="2">
    <source>
        <dbReference type="Proteomes" id="UP000011713"/>
    </source>
</evidence>